<dbReference type="RefSeq" id="XP_025492411.1">
    <property type="nucleotide sequence ID" value="XM_025635124.1"/>
</dbReference>
<dbReference type="EMBL" id="KZ821697">
    <property type="protein sequence ID" value="PYH82211.1"/>
    <property type="molecule type" value="Genomic_DNA"/>
</dbReference>
<proteinExistence type="predicted"/>
<dbReference type="Proteomes" id="UP000248340">
    <property type="component" value="Unassembled WGS sequence"/>
</dbReference>
<dbReference type="VEuPathDB" id="FungiDB:BO82DRAFT_354091"/>
<keyword evidence="2" id="KW-1185">Reference proteome</keyword>
<gene>
    <name evidence="1" type="ORF">BO82DRAFT_354091</name>
</gene>
<name>A0A319CET4_9EURO</name>
<evidence type="ECO:0000313" key="2">
    <source>
        <dbReference type="Proteomes" id="UP000248340"/>
    </source>
</evidence>
<dbReference type="GeneID" id="37137865"/>
<evidence type="ECO:0000313" key="1">
    <source>
        <dbReference type="EMBL" id="PYH82211.1"/>
    </source>
</evidence>
<organism evidence="1 2">
    <name type="scientific">Aspergillus uvarum CBS 121591</name>
    <dbReference type="NCBI Taxonomy" id="1448315"/>
    <lineage>
        <taxon>Eukaryota</taxon>
        <taxon>Fungi</taxon>
        <taxon>Dikarya</taxon>
        <taxon>Ascomycota</taxon>
        <taxon>Pezizomycotina</taxon>
        <taxon>Eurotiomycetes</taxon>
        <taxon>Eurotiomycetidae</taxon>
        <taxon>Eurotiales</taxon>
        <taxon>Aspergillaceae</taxon>
        <taxon>Aspergillus</taxon>
        <taxon>Aspergillus subgen. Circumdati</taxon>
    </lineage>
</organism>
<accession>A0A319CET4</accession>
<reference evidence="1 2" key="1">
    <citation type="submission" date="2016-12" db="EMBL/GenBank/DDBJ databases">
        <title>The genomes of Aspergillus section Nigri reveals drivers in fungal speciation.</title>
        <authorList>
            <consortium name="DOE Joint Genome Institute"/>
            <person name="Vesth T.C."/>
            <person name="Nybo J."/>
            <person name="Theobald S."/>
            <person name="Brandl J."/>
            <person name="Frisvad J.C."/>
            <person name="Nielsen K.F."/>
            <person name="Lyhne E.K."/>
            <person name="Kogle M.E."/>
            <person name="Kuo A."/>
            <person name="Riley R."/>
            <person name="Clum A."/>
            <person name="Nolan M."/>
            <person name="Lipzen A."/>
            <person name="Salamov A."/>
            <person name="Henrissat B."/>
            <person name="Wiebenga A."/>
            <person name="De Vries R.P."/>
            <person name="Grigoriev I.V."/>
            <person name="Mortensen U.H."/>
            <person name="Andersen M.R."/>
            <person name="Baker S.E."/>
        </authorList>
    </citation>
    <scope>NUCLEOTIDE SEQUENCE [LARGE SCALE GENOMIC DNA]</scope>
    <source>
        <strain evidence="1 2">CBS 121591</strain>
    </source>
</reference>
<protein>
    <submittedName>
        <fullName evidence="1">Uncharacterized protein</fullName>
    </submittedName>
</protein>
<dbReference type="AlphaFoldDB" id="A0A319CET4"/>
<sequence length="56" mass="6023">MGGGRQLGREVVFGVEDAAGWDILIASVEKCLTQVWEMVVSGWSWIGHGGVVFSKS</sequence>